<evidence type="ECO:0000259" key="2">
    <source>
        <dbReference type="PROSITE" id="PS50042"/>
    </source>
</evidence>
<feature type="transmembrane region" description="Helical" evidence="1">
    <location>
        <begin position="43"/>
        <end position="65"/>
    </location>
</feature>
<sequence length="224" mass="23538">MANLLFGSALVLAAASVPRATLMLRAALVVVGGAGLAYVIHRRLGLGSAAACGALMTISFIQTLFSVRWGTKIILSAEEVAMIERCFPSIPRLGARQLLDQGLWMSGKAGETLLHEGTPATHLFYLSEGEVSVLSGGREVATSGPGHFFGEITVLSGGPATATVTLKSPARFWCATADSLHAFLGLYPEYRSILEGAFAGDLRDKLRLANQRMVSMEEAAAASG</sequence>
<dbReference type="InterPro" id="IPR014710">
    <property type="entry name" value="RmlC-like_jellyroll"/>
</dbReference>
<proteinExistence type="predicted"/>
<dbReference type="EMBL" id="JAUOTP010000001">
    <property type="protein sequence ID" value="MDO6413414.1"/>
    <property type="molecule type" value="Genomic_DNA"/>
</dbReference>
<dbReference type="RefSeq" id="WP_303539784.1">
    <property type="nucleotide sequence ID" value="NZ_JAUOTP010000001.1"/>
</dbReference>
<dbReference type="SMART" id="SM00100">
    <property type="entry name" value="cNMP"/>
    <property type="match status" value="1"/>
</dbReference>
<dbReference type="PROSITE" id="PS50042">
    <property type="entry name" value="CNMP_BINDING_3"/>
    <property type="match status" value="1"/>
</dbReference>
<dbReference type="SUPFAM" id="SSF51206">
    <property type="entry name" value="cAMP-binding domain-like"/>
    <property type="match status" value="1"/>
</dbReference>
<keyword evidence="1" id="KW-1133">Transmembrane helix</keyword>
<protein>
    <submittedName>
        <fullName evidence="3">Cyclic nucleotide-binding domain-containing protein</fullName>
    </submittedName>
</protein>
<dbReference type="Pfam" id="PF00027">
    <property type="entry name" value="cNMP_binding"/>
    <property type="match status" value="1"/>
</dbReference>
<accession>A0ABT8Y6Q7</accession>
<keyword evidence="4" id="KW-1185">Reference proteome</keyword>
<evidence type="ECO:0000313" key="3">
    <source>
        <dbReference type="EMBL" id="MDO6413414.1"/>
    </source>
</evidence>
<reference evidence="3" key="1">
    <citation type="submission" date="2023-07" db="EMBL/GenBank/DDBJ databases">
        <authorList>
            <person name="Kim M."/>
        </authorList>
    </citation>
    <scope>NUCLEOTIDE SEQUENCE</scope>
    <source>
        <strain evidence="3">BIUV-7</strain>
    </source>
</reference>
<name>A0ABT8Y6Q7_9SPHN</name>
<evidence type="ECO:0000256" key="1">
    <source>
        <dbReference type="SAM" id="Phobius"/>
    </source>
</evidence>
<comment type="caution">
    <text evidence="3">The sequence shown here is derived from an EMBL/GenBank/DDBJ whole genome shotgun (WGS) entry which is preliminary data.</text>
</comment>
<evidence type="ECO:0000313" key="4">
    <source>
        <dbReference type="Proteomes" id="UP001169764"/>
    </source>
</evidence>
<dbReference type="CDD" id="cd00038">
    <property type="entry name" value="CAP_ED"/>
    <property type="match status" value="1"/>
</dbReference>
<dbReference type="Proteomes" id="UP001169764">
    <property type="component" value="Unassembled WGS sequence"/>
</dbReference>
<keyword evidence="1" id="KW-0472">Membrane</keyword>
<keyword evidence="1" id="KW-0812">Transmembrane</keyword>
<gene>
    <name evidence="3" type="ORF">Q4F19_03375</name>
</gene>
<dbReference type="Gene3D" id="2.60.120.10">
    <property type="entry name" value="Jelly Rolls"/>
    <property type="match status" value="1"/>
</dbReference>
<feature type="domain" description="Cyclic nucleotide-binding" evidence="2">
    <location>
        <begin position="86"/>
        <end position="185"/>
    </location>
</feature>
<dbReference type="InterPro" id="IPR000595">
    <property type="entry name" value="cNMP-bd_dom"/>
</dbReference>
<organism evidence="3 4">
    <name type="scientific">Sphingomonas natans</name>
    <dbReference type="NCBI Taxonomy" id="3063330"/>
    <lineage>
        <taxon>Bacteria</taxon>
        <taxon>Pseudomonadati</taxon>
        <taxon>Pseudomonadota</taxon>
        <taxon>Alphaproteobacteria</taxon>
        <taxon>Sphingomonadales</taxon>
        <taxon>Sphingomonadaceae</taxon>
        <taxon>Sphingomonas</taxon>
    </lineage>
</organism>
<dbReference type="InterPro" id="IPR018490">
    <property type="entry name" value="cNMP-bd_dom_sf"/>
</dbReference>